<dbReference type="RefSeq" id="WP_161625241.1">
    <property type="nucleotide sequence ID" value="NZ_CP118158.1"/>
</dbReference>
<accession>A0ABD5XYQ1</accession>
<proteinExistence type="predicted"/>
<dbReference type="Proteomes" id="UP001596432">
    <property type="component" value="Unassembled WGS sequence"/>
</dbReference>
<evidence type="ECO:0000313" key="2">
    <source>
        <dbReference type="Proteomes" id="UP001596432"/>
    </source>
</evidence>
<evidence type="ECO:0000313" key="1">
    <source>
        <dbReference type="EMBL" id="MFC7139771.1"/>
    </source>
</evidence>
<dbReference type="EMBL" id="JBHTAS010000001">
    <property type="protein sequence ID" value="MFC7139771.1"/>
    <property type="molecule type" value="Genomic_DNA"/>
</dbReference>
<protein>
    <submittedName>
        <fullName evidence="1">Uncharacterized protein</fullName>
    </submittedName>
</protein>
<keyword evidence="2" id="KW-1185">Reference proteome</keyword>
<sequence>MSEKTAELWARAEDCHESPADIEAALEELNRDLDWDRENLIAESVSQRESVLADD</sequence>
<dbReference type="GeneID" id="98323246"/>
<gene>
    <name evidence="1" type="ORF">ACFQMA_07960</name>
</gene>
<name>A0ABD5XYQ1_9EURY</name>
<organism evidence="1 2">
    <name type="scientific">Halosimplex aquaticum</name>
    <dbReference type="NCBI Taxonomy" id="3026162"/>
    <lineage>
        <taxon>Archaea</taxon>
        <taxon>Methanobacteriati</taxon>
        <taxon>Methanobacteriota</taxon>
        <taxon>Stenosarchaea group</taxon>
        <taxon>Halobacteria</taxon>
        <taxon>Halobacteriales</taxon>
        <taxon>Haloarculaceae</taxon>
        <taxon>Halosimplex</taxon>
    </lineage>
</organism>
<reference evidence="1 2" key="1">
    <citation type="journal article" date="2019" name="Int. J. Syst. Evol. Microbiol.">
        <title>The Global Catalogue of Microorganisms (GCM) 10K type strain sequencing project: providing services to taxonomists for standard genome sequencing and annotation.</title>
        <authorList>
            <consortium name="The Broad Institute Genomics Platform"/>
            <consortium name="The Broad Institute Genome Sequencing Center for Infectious Disease"/>
            <person name="Wu L."/>
            <person name="Ma J."/>
        </authorList>
    </citation>
    <scope>NUCLEOTIDE SEQUENCE [LARGE SCALE GENOMIC DNA]</scope>
    <source>
        <strain evidence="1 2">XZYJT29</strain>
    </source>
</reference>
<dbReference type="AlphaFoldDB" id="A0ABD5XYQ1"/>
<comment type="caution">
    <text evidence="1">The sequence shown here is derived from an EMBL/GenBank/DDBJ whole genome shotgun (WGS) entry which is preliminary data.</text>
</comment>